<accession>A0A9N9EJ82</accession>
<proteinExistence type="predicted"/>
<sequence length="44" mass="4810">ELDINPSVEDSAFPEKYFLAEKAARDAGIVLEKKVLSGSNVMDI</sequence>
<organism evidence="1 2">
    <name type="scientific">Paraglomus occultum</name>
    <dbReference type="NCBI Taxonomy" id="144539"/>
    <lineage>
        <taxon>Eukaryota</taxon>
        <taxon>Fungi</taxon>
        <taxon>Fungi incertae sedis</taxon>
        <taxon>Mucoromycota</taxon>
        <taxon>Glomeromycotina</taxon>
        <taxon>Glomeromycetes</taxon>
        <taxon>Paraglomerales</taxon>
        <taxon>Paraglomeraceae</taxon>
        <taxon>Paraglomus</taxon>
    </lineage>
</organism>
<reference evidence="1" key="1">
    <citation type="submission" date="2021-06" db="EMBL/GenBank/DDBJ databases">
        <authorList>
            <person name="Kallberg Y."/>
            <person name="Tangrot J."/>
            <person name="Rosling A."/>
        </authorList>
    </citation>
    <scope>NUCLEOTIDE SEQUENCE</scope>
    <source>
        <strain evidence="1">IA702</strain>
    </source>
</reference>
<feature type="non-terminal residue" evidence="1">
    <location>
        <position position="44"/>
    </location>
</feature>
<feature type="non-terminal residue" evidence="1">
    <location>
        <position position="1"/>
    </location>
</feature>
<protein>
    <submittedName>
        <fullName evidence="1">2636_t:CDS:1</fullName>
    </submittedName>
</protein>
<dbReference type="Proteomes" id="UP000789572">
    <property type="component" value="Unassembled WGS sequence"/>
</dbReference>
<comment type="caution">
    <text evidence="1">The sequence shown here is derived from an EMBL/GenBank/DDBJ whole genome shotgun (WGS) entry which is preliminary data.</text>
</comment>
<dbReference type="EMBL" id="CAJVPJ010007694">
    <property type="protein sequence ID" value="CAG8677109.1"/>
    <property type="molecule type" value="Genomic_DNA"/>
</dbReference>
<evidence type="ECO:0000313" key="2">
    <source>
        <dbReference type="Proteomes" id="UP000789572"/>
    </source>
</evidence>
<evidence type="ECO:0000313" key="1">
    <source>
        <dbReference type="EMBL" id="CAG8677109.1"/>
    </source>
</evidence>
<gene>
    <name evidence="1" type="ORF">POCULU_LOCUS11293</name>
</gene>
<keyword evidence="2" id="KW-1185">Reference proteome</keyword>
<name>A0A9N9EJ82_9GLOM</name>
<dbReference type="AlphaFoldDB" id="A0A9N9EJ82"/>